<keyword evidence="2" id="KW-1185">Reference proteome</keyword>
<organism evidence="1 2">
    <name type="scientific">Candidatus Afipia apatlaquensis</name>
    <dbReference type="NCBI Taxonomy" id="2712852"/>
    <lineage>
        <taxon>Bacteria</taxon>
        <taxon>Pseudomonadati</taxon>
        <taxon>Pseudomonadota</taxon>
        <taxon>Alphaproteobacteria</taxon>
        <taxon>Hyphomicrobiales</taxon>
        <taxon>Nitrobacteraceae</taxon>
        <taxon>Afipia</taxon>
    </lineage>
</organism>
<comment type="caution">
    <text evidence="1">The sequence shown here is derived from an EMBL/GenBank/DDBJ whole genome shotgun (WGS) entry which is preliminary data.</text>
</comment>
<sequence>MSRCIPIGAMNRGWAILAAFLSACMLILAIVSPGQALGAQQDEIRRVLILHSFGRDFRPWGRYAATIREELGRLSPWQLDIQDHSLITARSSDEDPELAFIAYLNALNSRDSPDIVISIGAPAANFVQRNRARLFAATPMLMTAVEQRRINFLDMSDKDTVIAVAHDYPRSFETILRVLPGTKQIVVINGTSPNERFWRDEIQKDAELFKDRVQFIWYDDISFSDI</sequence>
<dbReference type="Proteomes" id="UP000480266">
    <property type="component" value="Unassembled WGS sequence"/>
</dbReference>
<dbReference type="PROSITE" id="PS51257">
    <property type="entry name" value="PROKAR_LIPOPROTEIN"/>
    <property type="match status" value="1"/>
</dbReference>
<evidence type="ECO:0000313" key="1">
    <source>
        <dbReference type="EMBL" id="NGX94038.1"/>
    </source>
</evidence>
<protein>
    <submittedName>
        <fullName evidence="1">ATPase</fullName>
    </submittedName>
</protein>
<proteinExistence type="predicted"/>
<evidence type="ECO:0000313" key="2">
    <source>
        <dbReference type="Proteomes" id="UP000480266"/>
    </source>
</evidence>
<reference evidence="1" key="1">
    <citation type="submission" date="2020-02" db="EMBL/GenBank/DDBJ databases">
        <title>Draft genome sequence of Candidatus Afipia apatlaquensis IBT-C3, a potential strain for decolorization of textile dyes.</title>
        <authorList>
            <person name="Sanchez-Reyes A."/>
            <person name="Breton-Deval L."/>
            <person name="Mangelson H."/>
            <person name="Sanchez-Flores A."/>
        </authorList>
    </citation>
    <scope>NUCLEOTIDE SEQUENCE [LARGE SCALE GENOMIC DNA]</scope>
    <source>
        <strain evidence="1">IBT-C3</strain>
    </source>
</reference>
<gene>
    <name evidence="1" type="ORF">G4V63_01915</name>
</gene>
<name>A0A7C9RCV7_9BRAD</name>
<feature type="non-terminal residue" evidence="1">
    <location>
        <position position="226"/>
    </location>
</feature>
<dbReference type="EMBL" id="JAAMRR010000103">
    <property type="protein sequence ID" value="NGX94038.1"/>
    <property type="molecule type" value="Genomic_DNA"/>
</dbReference>
<dbReference type="AlphaFoldDB" id="A0A7C9RCV7"/>
<accession>A0A7C9RCV7</accession>